<dbReference type="RefSeq" id="WP_343762797.1">
    <property type="nucleotide sequence ID" value="NZ_BAAACG010000013.1"/>
</dbReference>
<dbReference type="Proteomes" id="UP001501510">
    <property type="component" value="Unassembled WGS sequence"/>
</dbReference>
<sequence>MKNKYFMIGGFAFSEESDMKKLKNYAKKGWILESIVGGFFYKLKKDKPKDIEYSLDYQNEASDEYFNIFLEAGWKHVLSMGNEIHIFSAEEGTKPIYSDRESEIDKYTRIKKQMGKGSIYSLVSSVILGILLVISLKIFRPIFLVILALLLVSIVVFIFSFMPFCAYSFRLNQLWKNENNNSKVTPGKAVWKLYFVVGIIFIFFGIIRLVEKKDFGLVFIIIGAFNAYVGLSSSKE</sequence>
<feature type="transmembrane region" description="Helical" evidence="1">
    <location>
        <begin position="142"/>
        <end position="169"/>
    </location>
</feature>
<feature type="transmembrane region" description="Helical" evidence="1">
    <location>
        <begin position="190"/>
        <end position="209"/>
    </location>
</feature>
<dbReference type="Pfam" id="PF11193">
    <property type="entry name" value="DUF2812"/>
    <property type="match status" value="1"/>
</dbReference>
<reference evidence="3" key="1">
    <citation type="journal article" date="2019" name="Int. J. Syst. Evol. Microbiol.">
        <title>The Global Catalogue of Microorganisms (GCM) 10K type strain sequencing project: providing services to taxonomists for standard genome sequencing and annotation.</title>
        <authorList>
            <consortium name="The Broad Institute Genomics Platform"/>
            <consortium name="The Broad Institute Genome Sequencing Center for Infectious Disease"/>
            <person name="Wu L."/>
            <person name="Ma J."/>
        </authorList>
    </citation>
    <scope>NUCLEOTIDE SEQUENCE [LARGE SCALE GENOMIC DNA]</scope>
    <source>
        <strain evidence="3">JCM 1407</strain>
    </source>
</reference>
<dbReference type="InterPro" id="IPR021359">
    <property type="entry name" value="DUF2812"/>
</dbReference>
<evidence type="ECO:0000256" key="1">
    <source>
        <dbReference type="SAM" id="Phobius"/>
    </source>
</evidence>
<protein>
    <submittedName>
        <fullName evidence="2">DUF2812 domain-containing protein</fullName>
    </submittedName>
</protein>
<evidence type="ECO:0000313" key="3">
    <source>
        <dbReference type="Proteomes" id="UP001501510"/>
    </source>
</evidence>
<comment type="caution">
    <text evidence="2">The sequence shown here is derived from an EMBL/GenBank/DDBJ whole genome shotgun (WGS) entry which is preliminary data.</text>
</comment>
<keyword evidence="3" id="KW-1185">Reference proteome</keyword>
<accession>A0ABP3UZF5</accession>
<proteinExistence type="predicted"/>
<feature type="transmembrane region" description="Helical" evidence="1">
    <location>
        <begin position="215"/>
        <end position="231"/>
    </location>
</feature>
<keyword evidence="1" id="KW-0812">Transmembrane</keyword>
<keyword evidence="1" id="KW-1133">Transmembrane helix</keyword>
<organism evidence="2 3">
    <name type="scientific">Clostridium oceanicum</name>
    <dbReference type="NCBI Taxonomy" id="1543"/>
    <lineage>
        <taxon>Bacteria</taxon>
        <taxon>Bacillati</taxon>
        <taxon>Bacillota</taxon>
        <taxon>Clostridia</taxon>
        <taxon>Eubacteriales</taxon>
        <taxon>Clostridiaceae</taxon>
        <taxon>Clostridium</taxon>
    </lineage>
</organism>
<gene>
    <name evidence="2" type="ORF">GCM10008906_30010</name>
</gene>
<feature type="transmembrane region" description="Helical" evidence="1">
    <location>
        <begin position="119"/>
        <end position="136"/>
    </location>
</feature>
<name>A0ABP3UZF5_9CLOT</name>
<keyword evidence="1" id="KW-0472">Membrane</keyword>
<evidence type="ECO:0000313" key="2">
    <source>
        <dbReference type="EMBL" id="GAA0744730.1"/>
    </source>
</evidence>
<dbReference type="EMBL" id="BAAACG010000013">
    <property type="protein sequence ID" value="GAA0744730.1"/>
    <property type="molecule type" value="Genomic_DNA"/>
</dbReference>